<dbReference type="Gene3D" id="3.30.160.60">
    <property type="entry name" value="Classic Zinc Finger"/>
    <property type="match status" value="1"/>
</dbReference>
<reference evidence="4" key="1">
    <citation type="submission" date="2021-01" db="EMBL/GenBank/DDBJ databases">
        <authorList>
            <person name="Corre E."/>
            <person name="Pelletier E."/>
            <person name="Niang G."/>
            <person name="Scheremetjew M."/>
            <person name="Finn R."/>
            <person name="Kale V."/>
            <person name="Holt S."/>
            <person name="Cochrane G."/>
            <person name="Meng A."/>
            <person name="Brown T."/>
            <person name="Cohen L."/>
        </authorList>
    </citation>
    <scope>NUCLEOTIDE SEQUENCE</scope>
    <source>
        <strain evidence="4">PLY182g</strain>
    </source>
</reference>
<evidence type="ECO:0000313" key="4">
    <source>
        <dbReference type="EMBL" id="CAD8618759.1"/>
    </source>
</evidence>
<accession>A0A7S0LS25</accession>
<dbReference type="GO" id="GO:0008270">
    <property type="term" value="F:zinc ion binding"/>
    <property type="evidence" value="ECO:0007669"/>
    <property type="project" value="UniProtKB-KW"/>
</dbReference>
<proteinExistence type="predicted"/>
<gene>
    <name evidence="4" type="ORF">CPEL01642_LOCUS22140</name>
</gene>
<name>A0A7S0LS25_9EUKA</name>
<dbReference type="EMBL" id="HBEY01046190">
    <property type="protein sequence ID" value="CAD8618759.1"/>
    <property type="molecule type" value="Transcribed_RNA"/>
</dbReference>
<dbReference type="InterPro" id="IPR036236">
    <property type="entry name" value="Znf_C2H2_sf"/>
</dbReference>
<keyword evidence="1" id="KW-0863">Zinc-finger</keyword>
<feature type="region of interest" description="Disordered" evidence="2">
    <location>
        <begin position="173"/>
        <end position="193"/>
    </location>
</feature>
<feature type="region of interest" description="Disordered" evidence="2">
    <location>
        <begin position="110"/>
        <end position="153"/>
    </location>
</feature>
<dbReference type="PROSITE" id="PS50157">
    <property type="entry name" value="ZINC_FINGER_C2H2_2"/>
    <property type="match status" value="1"/>
</dbReference>
<keyword evidence="1" id="KW-0862">Zinc</keyword>
<evidence type="ECO:0000256" key="1">
    <source>
        <dbReference type="PROSITE-ProRule" id="PRU00042"/>
    </source>
</evidence>
<dbReference type="InterPro" id="IPR013087">
    <property type="entry name" value="Znf_C2H2_type"/>
</dbReference>
<dbReference type="AlphaFoldDB" id="A0A7S0LS25"/>
<sequence>MARADSVKVLASWVCPLQDERGGVGEHELLPSDECIDCSSTVGASAAERIFCCKFSGCGKSYASSDGVRKHCRKHHTIWLAELDRFAKEEGISRCSHLYCKFEGMPTHQLATHGRSKRSRSKPSAPVSAAGSGTAGITQESMRPAVQPMAHTPTTPIWKTACSPYLALHTPGDEEPFFSDPTPRDVSPLSLEPSCPIDVSDMGITGYSLGSPATRLLGNQMAQDQPSQYVKPVLDNVGPIGAAQQMSVGGEGEEHADRLLPEEGQPAYTFFSLCQHKMPPIKRGASLGFGIAELSCSVYPEWSNANEAPPFHAFEIGVASPQPEMLADLLS</sequence>
<dbReference type="SUPFAM" id="SSF57667">
    <property type="entry name" value="beta-beta-alpha zinc fingers"/>
    <property type="match status" value="1"/>
</dbReference>
<protein>
    <recommendedName>
        <fullName evidence="3">C2H2-type domain-containing protein</fullName>
    </recommendedName>
</protein>
<evidence type="ECO:0000256" key="2">
    <source>
        <dbReference type="SAM" id="MobiDB-lite"/>
    </source>
</evidence>
<feature type="domain" description="C2H2-type" evidence="3">
    <location>
        <begin position="51"/>
        <end position="77"/>
    </location>
</feature>
<dbReference type="PROSITE" id="PS00028">
    <property type="entry name" value="ZINC_FINGER_C2H2_1"/>
    <property type="match status" value="1"/>
</dbReference>
<keyword evidence="1" id="KW-0479">Metal-binding</keyword>
<evidence type="ECO:0000259" key="3">
    <source>
        <dbReference type="PROSITE" id="PS50157"/>
    </source>
</evidence>
<organism evidence="4">
    <name type="scientific">Coccolithus braarudii</name>
    <dbReference type="NCBI Taxonomy" id="221442"/>
    <lineage>
        <taxon>Eukaryota</taxon>
        <taxon>Haptista</taxon>
        <taxon>Haptophyta</taxon>
        <taxon>Prymnesiophyceae</taxon>
        <taxon>Coccolithales</taxon>
        <taxon>Coccolithaceae</taxon>
        <taxon>Coccolithus</taxon>
    </lineage>
</organism>